<dbReference type="Gene3D" id="2.40.50.140">
    <property type="entry name" value="Nucleic acid-binding proteins"/>
    <property type="match status" value="1"/>
</dbReference>
<dbReference type="RefSeq" id="WP_155334865.1">
    <property type="nucleotide sequence ID" value="NZ_BAAABN010000078.1"/>
</dbReference>
<feature type="active site" evidence="5">
    <location>
        <position position="367"/>
    </location>
</feature>
<evidence type="ECO:0000313" key="7">
    <source>
        <dbReference type="EMBL" id="GER98427.1"/>
    </source>
</evidence>
<dbReference type="Proteomes" id="UP000334990">
    <property type="component" value="Unassembled WGS sequence"/>
</dbReference>
<reference evidence="7 8" key="1">
    <citation type="submission" date="2019-10" db="EMBL/GenBank/DDBJ databases">
        <title>Whole genome shotgun sequence of Acrocarpospora corrugata NBRC 13972.</title>
        <authorList>
            <person name="Ichikawa N."/>
            <person name="Kimura A."/>
            <person name="Kitahashi Y."/>
            <person name="Komaki H."/>
            <person name="Oguchi A."/>
        </authorList>
    </citation>
    <scope>NUCLEOTIDE SEQUENCE [LARGE SCALE GENOMIC DNA]</scope>
    <source>
        <strain evidence="7 8">NBRC 13972</strain>
    </source>
</reference>
<dbReference type="Gene3D" id="2.40.50.1070">
    <property type="match status" value="1"/>
</dbReference>
<evidence type="ECO:0000313" key="8">
    <source>
        <dbReference type="Proteomes" id="UP000334990"/>
    </source>
</evidence>
<dbReference type="InterPro" id="IPR030390">
    <property type="entry name" value="MeTrfase_TrmA_AS"/>
</dbReference>
<keyword evidence="2 4" id="KW-0808">Transferase</keyword>
<dbReference type="Gene3D" id="3.40.50.150">
    <property type="entry name" value="Vaccinia Virus protein VP39"/>
    <property type="match status" value="1"/>
</dbReference>
<dbReference type="PROSITE" id="PS01230">
    <property type="entry name" value="TRMA_1"/>
    <property type="match status" value="1"/>
</dbReference>
<evidence type="ECO:0000259" key="6">
    <source>
        <dbReference type="PROSITE" id="PS50926"/>
    </source>
</evidence>
<dbReference type="PROSITE" id="PS51687">
    <property type="entry name" value="SAM_MT_RNA_M5U"/>
    <property type="match status" value="1"/>
</dbReference>
<dbReference type="PANTHER" id="PTHR11061">
    <property type="entry name" value="RNA M5U METHYLTRANSFERASE"/>
    <property type="match status" value="1"/>
</dbReference>
<organism evidence="7 8">
    <name type="scientific">Acrocarpospora corrugata</name>
    <dbReference type="NCBI Taxonomy" id="35763"/>
    <lineage>
        <taxon>Bacteria</taxon>
        <taxon>Bacillati</taxon>
        <taxon>Actinomycetota</taxon>
        <taxon>Actinomycetes</taxon>
        <taxon>Streptosporangiales</taxon>
        <taxon>Streptosporangiaceae</taxon>
        <taxon>Acrocarpospora</taxon>
    </lineage>
</organism>
<dbReference type="InterPro" id="IPR010280">
    <property type="entry name" value="U5_MeTrfase_fam"/>
</dbReference>
<proteinExistence type="inferred from homology"/>
<dbReference type="SUPFAM" id="SSF50249">
    <property type="entry name" value="Nucleic acid-binding proteins"/>
    <property type="match status" value="1"/>
</dbReference>
<dbReference type="InterPro" id="IPR002792">
    <property type="entry name" value="TRAM_dom"/>
</dbReference>
<dbReference type="GO" id="GO:0070041">
    <property type="term" value="F:rRNA (uridine-C5-)-methyltransferase activity"/>
    <property type="evidence" value="ECO:0007669"/>
    <property type="project" value="TreeGrafter"/>
</dbReference>
<protein>
    <submittedName>
        <fullName evidence="7">Putative RNA methyltransferase</fullName>
    </submittedName>
</protein>
<dbReference type="GO" id="GO:0070475">
    <property type="term" value="P:rRNA base methylation"/>
    <property type="evidence" value="ECO:0007669"/>
    <property type="project" value="TreeGrafter"/>
</dbReference>
<feature type="domain" description="TRAM" evidence="6">
    <location>
        <begin position="1"/>
        <end position="53"/>
    </location>
</feature>
<dbReference type="InterPro" id="IPR029063">
    <property type="entry name" value="SAM-dependent_MTases_sf"/>
</dbReference>
<feature type="active site" description="Nucleophile" evidence="4">
    <location>
        <position position="367"/>
    </location>
</feature>
<dbReference type="Pfam" id="PF01938">
    <property type="entry name" value="TRAM"/>
    <property type="match status" value="1"/>
</dbReference>
<evidence type="ECO:0000256" key="3">
    <source>
        <dbReference type="ARBA" id="ARBA00022691"/>
    </source>
</evidence>
<evidence type="ECO:0000256" key="4">
    <source>
        <dbReference type="PROSITE-ProRule" id="PRU01024"/>
    </source>
</evidence>
<dbReference type="EMBL" id="BLAD01000036">
    <property type="protein sequence ID" value="GER98427.1"/>
    <property type="molecule type" value="Genomic_DNA"/>
</dbReference>
<dbReference type="Pfam" id="PF05958">
    <property type="entry name" value="tRNA_U5-meth_tr"/>
    <property type="match status" value="1"/>
</dbReference>
<gene>
    <name evidence="7" type="ORF">Acor_04890</name>
</gene>
<sequence length="414" mass="44987">MLELTVGPVANGGWCVSRHEGRVVFVRHALPGERVLARVTEETTRFLRADAVEILEPSPDRVTPPCPFSGPGRCGGCDWQHAAPAAQRRFKAEVIAEQLQRLAGITRDVVVEEVPGTPGGLGWRTRVQFAADRDGRLGLRRHRSHEIERVDACLIAHPDIEDLRVSTEGWRGAATVEFIAATGGDRAVIVTPKPHRDVRIPDLDASVMLDEGRRGTRVLRGKGTLVEHVGDRDYRVSASGFWQVHPAAAATLQGAVLDFAQPKPGEWALDLYCGVGLFAAALAEAVGPTGAVLGIESEPPAVQDARHNLRDLPQAQTERGKVEEALDRLDIAQADLVVCDPPRAGLGRPVVARIASLTPTRIVYVSCDPATLSRDLNWFAELGYELAELRAFDQYPMTHHVECVALLTQSVGQD</sequence>
<evidence type="ECO:0000256" key="5">
    <source>
        <dbReference type="PROSITE-ProRule" id="PRU10015"/>
    </source>
</evidence>
<comment type="caution">
    <text evidence="7">The sequence shown here is derived from an EMBL/GenBank/DDBJ whole genome shotgun (WGS) entry which is preliminary data.</text>
</comment>
<keyword evidence="8" id="KW-1185">Reference proteome</keyword>
<feature type="binding site" evidence="4">
    <location>
        <position position="272"/>
    </location>
    <ligand>
        <name>S-adenosyl-L-methionine</name>
        <dbReference type="ChEBI" id="CHEBI:59789"/>
    </ligand>
</feature>
<evidence type="ECO:0000256" key="2">
    <source>
        <dbReference type="ARBA" id="ARBA00022679"/>
    </source>
</evidence>
<dbReference type="OrthoDB" id="9804590at2"/>
<name>A0A5M3VVJ6_9ACTN</name>
<keyword evidence="3 4" id="KW-0949">S-adenosyl-L-methionine</keyword>
<evidence type="ECO:0000256" key="1">
    <source>
        <dbReference type="ARBA" id="ARBA00022603"/>
    </source>
</evidence>
<feature type="binding site" evidence="4">
    <location>
        <position position="296"/>
    </location>
    <ligand>
        <name>S-adenosyl-L-methionine</name>
        <dbReference type="ChEBI" id="CHEBI:59789"/>
    </ligand>
</feature>
<feature type="binding site" evidence="4">
    <location>
        <position position="243"/>
    </location>
    <ligand>
        <name>S-adenosyl-L-methionine</name>
        <dbReference type="ChEBI" id="CHEBI:59789"/>
    </ligand>
</feature>
<keyword evidence="1 4" id="KW-0489">Methyltransferase</keyword>
<dbReference type="AlphaFoldDB" id="A0A5M3VVJ6"/>
<dbReference type="InterPro" id="IPR012340">
    <property type="entry name" value="NA-bd_OB-fold"/>
</dbReference>
<feature type="binding site" evidence="4">
    <location>
        <position position="340"/>
    </location>
    <ligand>
        <name>S-adenosyl-L-methionine</name>
        <dbReference type="ChEBI" id="CHEBI:59789"/>
    </ligand>
</feature>
<dbReference type="CDD" id="cd02440">
    <property type="entry name" value="AdoMet_MTases"/>
    <property type="match status" value="1"/>
</dbReference>
<dbReference type="PANTHER" id="PTHR11061:SF30">
    <property type="entry name" value="TRNA (URACIL(54)-C(5))-METHYLTRANSFERASE"/>
    <property type="match status" value="1"/>
</dbReference>
<dbReference type="PROSITE" id="PS50926">
    <property type="entry name" value="TRAM"/>
    <property type="match status" value="1"/>
</dbReference>
<comment type="similarity">
    <text evidence="4">Belongs to the class I-like SAM-binding methyltransferase superfamily. RNA M5U methyltransferase family.</text>
</comment>
<accession>A0A5M3VVJ6</accession>
<dbReference type="SUPFAM" id="SSF53335">
    <property type="entry name" value="S-adenosyl-L-methionine-dependent methyltransferases"/>
    <property type="match status" value="1"/>
</dbReference>